<evidence type="ECO:0000256" key="1">
    <source>
        <dbReference type="SAM" id="Phobius"/>
    </source>
</evidence>
<evidence type="ECO:0000313" key="3">
    <source>
        <dbReference type="Proteomes" id="UP000501727"/>
    </source>
</evidence>
<gene>
    <name evidence="2" type="ORF">ADCFC_14580</name>
</gene>
<keyword evidence="1" id="KW-0472">Membrane</keyword>
<organism evidence="2 3">
    <name type="scientific">Adlercreutzia hattorii</name>
    <dbReference type="NCBI Taxonomy" id="2707299"/>
    <lineage>
        <taxon>Bacteria</taxon>
        <taxon>Bacillati</taxon>
        <taxon>Actinomycetota</taxon>
        <taxon>Coriobacteriia</taxon>
        <taxon>Eggerthellales</taxon>
        <taxon>Eggerthellaceae</taxon>
        <taxon>Adlercreutzia</taxon>
    </lineage>
</organism>
<feature type="transmembrane region" description="Helical" evidence="1">
    <location>
        <begin position="51"/>
        <end position="70"/>
    </location>
</feature>
<evidence type="ECO:0000313" key="2">
    <source>
        <dbReference type="EMBL" id="BCA88960.1"/>
    </source>
</evidence>
<dbReference type="Proteomes" id="UP000501727">
    <property type="component" value="Chromosome"/>
</dbReference>
<protein>
    <submittedName>
        <fullName evidence="2">Uncharacterized protein</fullName>
    </submittedName>
</protein>
<dbReference type="KEGG" id="ahat:ADCFC_15790"/>
<keyword evidence="3" id="KW-1185">Reference proteome</keyword>
<dbReference type="AlphaFoldDB" id="A0A6F8SMZ2"/>
<proteinExistence type="predicted"/>
<keyword evidence="1" id="KW-1133">Transmembrane helix</keyword>
<dbReference type="EMBL" id="AP022829">
    <property type="protein sequence ID" value="BCA88960.1"/>
    <property type="molecule type" value="Genomic_DNA"/>
</dbReference>
<accession>A0A6F8SMZ2</accession>
<reference evidence="3" key="2">
    <citation type="submission" date="2020-03" db="EMBL/GenBank/DDBJ databases">
        <title>Complete Genome Sequence of Adlercreutzia sp. strain 8CFCBH1 Producing Equol, Isolated from Healthy Japanese Feces.</title>
        <authorList>
            <person name="Ogata Y."/>
            <person name="Sakamoto M."/>
            <person name="Ohkuma M."/>
            <person name="Hattori M."/>
            <person name="Suda W."/>
        </authorList>
    </citation>
    <scope>NUCLEOTIDE SEQUENCE [LARGE SCALE GENOMIC DNA]</scope>
    <source>
        <strain evidence="3">8CFCBH1</strain>
    </source>
</reference>
<name>A0A6F8SMZ2_9ACTN</name>
<reference evidence="3" key="1">
    <citation type="journal article" date="2020" name="Microbiol. Resour. Announc.">
        <title>Complete Genome Sequence of Adlercreutzia sp. Strain 8CFCBH1, a Potent Producer of Equol, Isolated from Healthy Japanese Feces.</title>
        <authorList>
            <person name="Ogata Y."/>
            <person name="Sakamoto M."/>
            <person name="Ohkuma M."/>
            <person name="Hattori M."/>
            <person name="Suda W."/>
        </authorList>
    </citation>
    <scope>NUCLEOTIDE SEQUENCE [LARGE SCALE GENOMIC DNA]</scope>
    <source>
        <strain evidence="3">8CFCBH1</strain>
    </source>
</reference>
<dbReference type="RefSeq" id="WP_173113463.1">
    <property type="nucleotide sequence ID" value="NZ_AP022829.1"/>
</dbReference>
<sequence length="73" mass="8084">MDDLQQITAELSGKTNFDAEHEGDLFERIAIIEKQEAAGELIPGLNKVDHILIAAMFIVLGVLPVIWYAITYA</sequence>
<keyword evidence="1" id="KW-0812">Transmembrane</keyword>